<evidence type="ECO:0000313" key="2">
    <source>
        <dbReference type="Proteomes" id="UP000324222"/>
    </source>
</evidence>
<reference evidence="1 2" key="1">
    <citation type="submission" date="2019-05" db="EMBL/GenBank/DDBJ databases">
        <title>Another draft genome of Portunus trituberculatus and its Hox gene families provides insights of decapod evolution.</title>
        <authorList>
            <person name="Jeong J.-H."/>
            <person name="Song I."/>
            <person name="Kim S."/>
            <person name="Choi T."/>
            <person name="Kim D."/>
            <person name="Ryu S."/>
            <person name="Kim W."/>
        </authorList>
    </citation>
    <scope>NUCLEOTIDE SEQUENCE [LARGE SCALE GENOMIC DNA]</scope>
    <source>
        <tissue evidence="1">Muscle</tissue>
    </source>
</reference>
<organism evidence="1 2">
    <name type="scientific">Portunus trituberculatus</name>
    <name type="common">Swimming crab</name>
    <name type="synonym">Neptunus trituberculatus</name>
    <dbReference type="NCBI Taxonomy" id="210409"/>
    <lineage>
        <taxon>Eukaryota</taxon>
        <taxon>Metazoa</taxon>
        <taxon>Ecdysozoa</taxon>
        <taxon>Arthropoda</taxon>
        <taxon>Crustacea</taxon>
        <taxon>Multicrustacea</taxon>
        <taxon>Malacostraca</taxon>
        <taxon>Eumalacostraca</taxon>
        <taxon>Eucarida</taxon>
        <taxon>Decapoda</taxon>
        <taxon>Pleocyemata</taxon>
        <taxon>Brachyura</taxon>
        <taxon>Eubrachyura</taxon>
        <taxon>Portunoidea</taxon>
        <taxon>Portunidae</taxon>
        <taxon>Portuninae</taxon>
        <taxon>Portunus</taxon>
    </lineage>
</organism>
<dbReference type="EMBL" id="VSRR010061449">
    <property type="protein sequence ID" value="MPC83080.1"/>
    <property type="molecule type" value="Genomic_DNA"/>
</dbReference>
<comment type="caution">
    <text evidence="1">The sequence shown here is derived from an EMBL/GenBank/DDBJ whole genome shotgun (WGS) entry which is preliminary data.</text>
</comment>
<evidence type="ECO:0000313" key="1">
    <source>
        <dbReference type="EMBL" id="MPC83080.1"/>
    </source>
</evidence>
<dbReference type="Proteomes" id="UP000324222">
    <property type="component" value="Unassembled WGS sequence"/>
</dbReference>
<proteinExistence type="predicted"/>
<gene>
    <name evidence="1" type="ORF">E2C01_077771</name>
</gene>
<protein>
    <submittedName>
        <fullName evidence="1">Uncharacterized protein</fullName>
    </submittedName>
</protein>
<sequence>MSECEAVGQSEGKVVEEGVAVEREGRRRSGLPPRKLTCQHTFMLNFSCGYNKGRPNILVRVGVPFCFQGDFSNTSYETL</sequence>
<keyword evidence="2" id="KW-1185">Reference proteome</keyword>
<dbReference type="AlphaFoldDB" id="A0A5B7IFB2"/>
<accession>A0A5B7IFB2</accession>
<name>A0A5B7IFB2_PORTR</name>